<keyword evidence="3" id="KW-1185">Reference proteome</keyword>
<evidence type="ECO:0000256" key="1">
    <source>
        <dbReference type="SAM" id="SignalP"/>
    </source>
</evidence>
<dbReference type="EMBL" id="SRLO01005778">
    <property type="protein sequence ID" value="TNN29324.1"/>
    <property type="molecule type" value="Genomic_DNA"/>
</dbReference>
<feature type="signal peptide" evidence="1">
    <location>
        <begin position="1"/>
        <end position="23"/>
    </location>
</feature>
<organism evidence="2 3">
    <name type="scientific">Liparis tanakae</name>
    <name type="common">Tanaka's snailfish</name>
    <dbReference type="NCBI Taxonomy" id="230148"/>
    <lineage>
        <taxon>Eukaryota</taxon>
        <taxon>Metazoa</taxon>
        <taxon>Chordata</taxon>
        <taxon>Craniata</taxon>
        <taxon>Vertebrata</taxon>
        <taxon>Euteleostomi</taxon>
        <taxon>Actinopterygii</taxon>
        <taxon>Neopterygii</taxon>
        <taxon>Teleostei</taxon>
        <taxon>Neoteleostei</taxon>
        <taxon>Acanthomorphata</taxon>
        <taxon>Eupercaria</taxon>
        <taxon>Perciformes</taxon>
        <taxon>Cottioidei</taxon>
        <taxon>Cottales</taxon>
        <taxon>Liparidae</taxon>
        <taxon>Liparis</taxon>
    </lineage>
</organism>
<keyword evidence="1" id="KW-0732">Signal</keyword>
<reference evidence="2 3" key="1">
    <citation type="submission" date="2019-03" db="EMBL/GenBank/DDBJ databases">
        <title>First draft genome of Liparis tanakae, snailfish: a comprehensive survey of snailfish specific genes.</title>
        <authorList>
            <person name="Kim W."/>
            <person name="Song I."/>
            <person name="Jeong J.-H."/>
            <person name="Kim D."/>
            <person name="Kim S."/>
            <person name="Ryu S."/>
            <person name="Song J.Y."/>
            <person name="Lee S.K."/>
        </authorList>
    </citation>
    <scope>NUCLEOTIDE SEQUENCE [LARGE SCALE GENOMIC DNA]</scope>
    <source>
        <tissue evidence="2">Muscle</tissue>
    </source>
</reference>
<feature type="chain" id="PRO_5021449892" evidence="1">
    <location>
        <begin position="24"/>
        <end position="133"/>
    </location>
</feature>
<comment type="caution">
    <text evidence="2">The sequence shown here is derived from an EMBL/GenBank/DDBJ whole genome shotgun (WGS) entry which is preliminary data.</text>
</comment>
<name>A0A4Z2ELL0_9TELE</name>
<evidence type="ECO:0000313" key="3">
    <source>
        <dbReference type="Proteomes" id="UP000314294"/>
    </source>
</evidence>
<dbReference type="AlphaFoldDB" id="A0A4Z2ELL0"/>
<accession>A0A4Z2ELL0</accession>
<evidence type="ECO:0000313" key="2">
    <source>
        <dbReference type="EMBL" id="TNN29324.1"/>
    </source>
</evidence>
<gene>
    <name evidence="2" type="ORF">EYF80_060528</name>
</gene>
<sequence length="133" mass="14724">MRFQMHPWNGTLALLELCSTAAGIPPRKMRCKLTGWSLGSAASRLASSSTWTARDLDAVLGSPDHAPQTVAAGEQQDLQRAFVEQDGEVGLQETEAHFIICVKPVNPYDSQDPELETDRRRLMDERKALNCTI</sequence>
<protein>
    <submittedName>
        <fullName evidence="2">Uncharacterized protein</fullName>
    </submittedName>
</protein>
<proteinExistence type="predicted"/>
<dbReference type="Proteomes" id="UP000314294">
    <property type="component" value="Unassembled WGS sequence"/>
</dbReference>